<dbReference type="Proteomes" id="UP000053429">
    <property type="component" value="Unassembled WGS sequence"/>
</dbReference>
<dbReference type="AlphaFoldDB" id="A0A117RKT3"/>
<reference evidence="4 5" key="1">
    <citation type="submission" date="2015-10" db="EMBL/GenBank/DDBJ databases">
        <title>Draft genome sequence of Streptomyces caeruleatus NRRL B-24802, type strain for the species Streptomyces caeruleatus.</title>
        <authorList>
            <person name="Ruckert C."/>
            <person name="Winkler A."/>
            <person name="Kalinowski J."/>
            <person name="Kampfer P."/>
            <person name="Glaeser S."/>
        </authorList>
    </citation>
    <scope>NUCLEOTIDE SEQUENCE [LARGE SCALE GENOMIC DNA]</scope>
    <source>
        <strain evidence="4 5">NRRL B-24802</strain>
    </source>
</reference>
<dbReference type="GO" id="GO:0000976">
    <property type="term" value="F:transcription cis-regulatory region binding"/>
    <property type="evidence" value="ECO:0007669"/>
    <property type="project" value="TreeGrafter"/>
</dbReference>
<dbReference type="OrthoDB" id="4214267at2"/>
<keyword evidence="5" id="KW-1185">Reference proteome</keyword>
<dbReference type="SUPFAM" id="SSF48498">
    <property type="entry name" value="Tetracyclin repressor-like, C-terminal domain"/>
    <property type="match status" value="1"/>
</dbReference>
<comment type="caution">
    <text evidence="4">The sequence shown here is derived from an EMBL/GenBank/DDBJ whole genome shotgun (WGS) entry which is preliminary data.</text>
</comment>
<evidence type="ECO:0000313" key="5">
    <source>
        <dbReference type="Proteomes" id="UP000053429"/>
    </source>
</evidence>
<dbReference type="Gene3D" id="1.10.357.10">
    <property type="entry name" value="Tetracycline Repressor, domain 2"/>
    <property type="match status" value="1"/>
</dbReference>
<dbReference type="PANTHER" id="PTHR30055:SF200">
    <property type="entry name" value="HTH-TYPE TRANSCRIPTIONAL REPRESSOR BDCR"/>
    <property type="match status" value="1"/>
</dbReference>
<feature type="DNA-binding region" description="H-T-H motif" evidence="2">
    <location>
        <begin position="44"/>
        <end position="63"/>
    </location>
</feature>
<organism evidence="4 5">
    <name type="scientific">Streptomyces caeruleatus</name>
    <dbReference type="NCBI Taxonomy" id="661399"/>
    <lineage>
        <taxon>Bacteria</taxon>
        <taxon>Bacillati</taxon>
        <taxon>Actinomycetota</taxon>
        <taxon>Actinomycetes</taxon>
        <taxon>Kitasatosporales</taxon>
        <taxon>Streptomycetaceae</taxon>
        <taxon>Streptomyces</taxon>
    </lineage>
</organism>
<evidence type="ECO:0000256" key="1">
    <source>
        <dbReference type="ARBA" id="ARBA00023125"/>
    </source>
</evidence>
<protein>
    <submittedName>
        <fullName evidence="4">TetR family transcriptional regulator</fullName>
    </submittedName>
</protein>
<dbReference type="SUPFAM" id="SSF46689">
    <property type="entry name" value="Homeodomain-like"/>
    <property type="match status" value="1"/>
</dbReference>
<evidence type="ECO:0000313" key="4">
    <source>
        <dbReference type="EMBL" id="KUN96286.1"/>
    </source>
</evidence>
<gene>
    <name evidence="4" type="ORF">AQJ67_34200</name>
</gene>
<accession>A0A117RKT3</accession>
<name>A0A117RKT3_9ACTN</name>
<dbReference type="InterPro" id="IPR001647">
    <property type="entry name" value="HTH_TetR"/>
</dbReference>
<dbReference type="InterPro" id="IPR036271">
    <property type="entry name" value="Tet_transcr_reg_TetR-rel_C_sf"/>
</dbReference>
<dbReference type="InterPro" id="IPR009057">
    <property type="entry name" value="Homeodomain-like_sf"/>
</dbReference>
<dbReference type="PANTHER" id="PTHR30055">
    <property type="entry name" value="HTH-TYPE TRANSCRIPTIONAL REGULATOR RUTR"/>
    <property type="match status" value="1"/>
</dbReference>
<dbReference type="PROSITE" id="PS50977">
    <property type="entry name" value="HTH_TETR_2"/>
    <property type="match status" value="1"/>
</dbReference>
<dbReference type="RefSeq" id="WP_062723229.1">
    <property type="nucleotide sequence ID" value="NZ_KQ948936.1"/>
</dbReference>
<dbReference type="InterPro" id="IPR050109">
    <property type="entry name" value="HTH-type_TetR-like_transc_reg"/>
</dbReference>
<sequence>MGSGESSSTGGAEQPRRVTLTPAARRVLEAAERLFYERGIHAVGVDLIAAEAGVTKKTLYDRFGSKEQIVVEYLAGRDERWRTFLAQYVDDHHDAAHATPRARVLAVFDAARAWSAEQASKGCSMVNAHAEISDPAHPAHAVITGQKEWMLAQFTGLAQDLASDAPNGGLDADCLGRTLMLLHEGALVAHGLKIFPDPLVLAREQAEALLKSYGTAI</sequence>
<feature type="domain" description="HTH tetR-type" evidence="3">
    <location>
        <begin position="21"/>
        <end position="81"/>
    </location>
</feature>
<dbReference type="Pfam" id="PF00440">
    <property type="entry name" value="TetR_N"/>
    <property type="match status" value="1"/>
</dbReference>
<dbReference type="EMBL" id="LMWY01000044">
    <property type="protein sequence ID" value="KUN96286.1"/>
    <property type="molecule type" value="Genomic_DNA"/>
</dbReference>
<proteinExistence type="predicted"/>
<dbReference type="PRINTS" id="PR00455">
    <property type="entry name" value="HTHTETR"/>
</dbReference>
<evidence type="ECO:0000259" key="3">
    <source>
        <dbReference type="PROSITE" id="PS50977"/>
    </source>
</evidence>
<evidence type="ECO:0000256" key="2">
    <source>
        <dbReference type="PROSITE-ProRule" id="PRU00335"/>
    </source>
</evidence>
<keyword evidence="1 2" id="KW-0238">DNA-binding</keyword>
<dbReference type="GO" id="GO:0003700">
    <property type="term" value="F:DNA-binding transcription factor activity"/>
    <property type="evidence" value="ECO:0007669"/>
    <property type="project" value="TreeGrafter"/>
</dbReference>